<sequence length="346" mass="37700">MTIRFATPDEIARWNSIISENPDGGNVMQGREFAEQKRATGWAPVYLVADGVALTVLQKTVLPLGRYWYVPKGPGTGDAAALVALLPGLRTFAAGKGVFGVKVDPELPSDPAVAGALEAAGLVRVADVQPNVSTVVLDISGDLEAIEASFGSKTRYNIRAARKAGVETRVVEVDDENCTIFYRLLAETAEGSFSIRSEEYYTGFWQRHARAQAGAFLFAFVDGEVVSADFIMVLGAKASRKDAASTRKRTVRGASALLEVAAIEWLKARGVTEYDLCGAPPSSEAKNKDHEHYGIGMFKTGFNPAITDFVGTFDLPVKPLQHRAWLRIGERAALKVHRMRHHESWY</sequence>
<evidence type="ECO:0000313" key="8">
    <source>
        <dbReference type="EMBL" id="AUZ88721.1"/>
    </source>
</evidence>
<dbReference type="PANTHER" id="PTHR36174">
    <property type="entry name" value="LIPID II:GLYCINE GLYCYLTRANSFERASE"/>
    <property type="match status" value="1"/>
</dbReference>
<dbReference type="SUPFAM" id="SSF55729">
    <property type="entry name" value="Acyl-CoA N-acyltransferases (Nat)"/>
    <property type="match status" value="2"/>
</dbReference>
<dbReference type="InterPro" id="IPR003447">
    <property type="entry name" value="FEMABX"/>
</dbReference>
<proteinExistence type="inferred from homology"/>
<dbReference type="Pfam" id="PF13480">
    <property type="entry name" value="Acetyltransf_6"/>
    <property type="match status" value="1"/>
</dbReference>
<keyword evidence="4" id="KW-0573">Peptidoglycan synthesis</keyword>
<evidence type="ECO:0000256" key="5">
    <source>
        <dbReference type="ARBA" id="ARBA00023315"/>
    </source>
</evidence>
<protein>
    <recommendedName>
        <fullName evidence="7">BioF2-like acetyltransferase domain-containing protein</fullName>
    </recommendedName>
</protein>
<evidence type="ECO:0000256" key="2">
    <source>
        <dbReference type="ARBA" id="ARBA00022679"/>
    </source>
</evidence>
<dbReference type="GO" id="GO:0016755">
    <property type="term" value="F:aminoacyltransferase activity"/>
    <property type="evidence" value="ECO:0007669"/>
    <property type="project" value="InterPro"/>
</dbReference>
<keyword evidence="6" id="KW-0961">Cell wall biogenesis/degradation</keyword>
<dbReference type="InterPro" id="IPR016181">
    <property type="entry name" value="Acyl_CoA_acyltransferase"/>
</dbReference>
<reference evidence="8 9" key="1">
    <citation type="submission" date="2017-11" db="EMBL/GenBank/DDBJ databases">
        <title>Draft genome of Arthrobacter agilis strain UMCV2, a plant growth-promoting rhizobacterium and biocontrol capacity of phytopathogenic fungi.</title>
        <authorList>
            <person name="Martinez-Camara R."/>
            <person name="Santoyo G."/>
            <person name="Moreno-Hagelsieb G."/>
            <person name="Valencia-Cantero E."/>
        </authorList>
    </citation>
    <scope>NUCLEOTIDE SEQUENCE [LARGE SCALE GENOMIC DNA]</scope>
    <source>
        <strain evidence="8 9">UMCV2</strain>
    </source>
</reference>
<keyword evidence="5" id="KW-0012">Acyltransferase</keyword>
<feature type="domain" description="BioF2-like acetyltransferase" evidence="7">
    <location>
        <begin position="152"/>
        <end position="279"/>
    </location>
</feature>
<evidence type="ECO:0000256" key="4">
    <source>
        <dbReference type="ARBA" id="ARBA00022984"/>
    </source>
</evidence>
<dbReference type="PROSITE" id="PS51191">
    <property type="entry name" value="FEMABX"/>
    <property type="match status" value="1"/>
</dbReference>
<organism evidence="8 9">
    <name type="scientific">Arthrobacter agilis</name>
    <dbReference type="NCBI Taxonomy" id="37921"/>
    <lineage>
        <taxon>Bacteria</taxon>
        <taxon>Bacillati</taxon>
        <taxon>Actinomycetota</taxon>
        <taxon>Actinomycetes</taxon>
        <taxon>Micrococcales</taxon>
        <taxon>Micrococcaceae</taxon>
        <taxon>Arthrobacter</taxon>
    </lineage>
</organism>
<evidence type="ECO:0000256" key="6">
    <source>
        <dbReference type="ARBA" id="ARBA00023316"/>
    </source>
</evidence>
<evidence type="ECO:0000313" key="9">
    <source>
        <dbReference type="Proteomes" id="UP000239187"/>
    </source>
</evidence>
<accession>A0A2L0UHI7</accession>
<dbReference type="Gene3D" id="3.40.630.30">
    <property type="match status" value="2"/>
</dbReference>
<dbReference type="InterPro" id="IPR038740">
    <property type="entry name" value="BioF2-like_GNAT_dom"/>
</dbReference>
<evidence type="ECO:0000259" key="7">
    <source>
        <dbReference type="Pfam" id="PF13480"/>
    </source>
</evidence>
<keyword evidence="2" id="KW-0808">Transferase</keyword>
<dbReference type="GO" id="GO:0071555">
    <property type="term" value="P:cell wall organization"/>
    <property type="evidence" value="ECO:0007669"/>
    <property type="project" value="UniProtKB-KW"/>
</dbReference>
<dbReference type="AlphaFoldDB" id="A0A2L0UHI7"/>
<dbReference type="GO" id="GO:0009252">
    <property type="term" value="P:peptidoglycan biosynthetic process"/>
    <property type="evidence" value="ECO:0007669"/>
    <property type="project" value="UniProtKB-KW"/>
</dbReference>
<evidence type="ECO:0000256" key="3">
    <source>
        <dbReference type="ARBA" id="ARBA00022960"/>
    </source>
</evidence>
<dbReference type="PANTHER" id="PTHR36174:SF1">
    <property type="entry name" value="LIPID II:GLYCINE GLYCYLTRANSFERASE"/>
    <property type="match status" value="1"/>
</dbReference>
<dbReference type="Proteomes" id="UP000239187">
    <property type="component" value="Chromosome"/>
</dbReference>
<dbReference type="EMBL" id="CP024915">
    <property type="protein sequence ID" value="AUZ88721.1"/>
    <property type="molecule type" value="Genomic_DNA"/>
</dbReference>
<dbReference type="RefSeq" id="WP_208739905.1">
    <property type="nucleotide sequence ID" value="NZ_CP024915.1"/>
</dbReference>
<dbReference type="GO" id="GO:0008360">
    <property type="term" value="P:regulation of cell shape"/>
    <property type="evidence" value="ECO:0007669"/>
    <property type="project" value="UniProtKB-KW"/>
</dbReference>
<comment type="similarity">
    <text evidence="1">Belongs to the FemABX family.</text>
</comment>
<gene>
    <name evidence="8" type="ORF">CVO76_14515</name>
</gene>
<keyword evidence="3" id="KW-0133">Cell shape</keyword>
<name>A0A2L0UHI7_9MICC</name>
<evidence type="ECO:0000256" key="1">
    <source>
        <dbReference type="ARBA" id="ARBA00009943"/>
    </source>
</evidence>
<dbReference type="InterPro" id="IPR050644">
    <property type="entry name" value="PG_Glycine_Bridge_Synth"/>
</dbReference>